<feature type="repeat" description="PPR" evidence="5">
    <location>
        <begin position="286"/>
        <end position="320"/>
    </location>
</feature>
<dbReference type="CDD" id="cd18139">
    <property type="entry name" value="HLD_clamp_RarA"/>
    <property type="match status" value="1"/>
</dbReference>
<dbReference type="Pfam" id="PF13812">
    <property type="entry name" value="PPR_3"/>
    <property type="match status" value="2"/>
</dbReference>
<dbReference type="HOGENOM" id="CLU_297342_0_0_1"/>
<reference evidence="9" key="1">
    <citation type="journal article" date="2012" name="Proc. Natl. Acad. Sci. U.S.A.">
        <title>Genome sequence of the button mushroom Agaricus bisporus reveals mechanisms governing adaptation to a humic-rich ecological niche.</title>
        <authorList>
            <person name="Morin E."/>
            <person name="Kohler A."/>
            <person name="Baker A.R."/>
            <person name="Foulongne-Oriol M."/>
            <person name="Lombard V."/>
            <person name="Nagy L.G."/>
            <person name="Ohm R.A."/>
            <person name="Patyshakuliyeva A."/>
            <person name="Brun A."/>
            <person name="Aerts A.L."/>
            <person name="Bailey A.M."/>
            <person name="Billette C."/>
            <person name="Coutinho P.M."/>
            <person name="Deakin G."/>
            <person name="Doddapaneni H."/>
            <person name="Floudas D."/>
            <person name="Grimwood J."/>
            <person name="Hilden K."/>
            <person name="Kuees U."/>
            <person name="LaButti K.M."/>
            <person name="Lapidus A."/>
            <person name="Lindquist E.A."/>
            <person name="Lucas S.M."/>
            <person name="Murat C."/>
            <person name="Riley R.W."/>
            <person name="Salamov A.A."/>
            <person name="Schmutz J."/>
            <person name="Subramanian V."/>
            <person name="Woesten H.A.B."/>
            <person name="Xu J."/>
            <person name="Eastwood D.C."/>
            <person name="Foster G.D."/>
            <person name="Sonnenberg A.S."/>
            <person name="Cullen D."/>
            <person name="de Vries R.P."/>
            <person name="Lundell T."/>
            <person name="Hibbett D.S."/>
            <person name="Henrissat B."/>
            <person name="Burton K.S."/>
            <person name="Kerrigan R.W."/>
            <person name="Challen M.P."/>
            <person name="Grigoriev I.V."/>
            <person name="Martin F."/>
        </authorList>
    </citation>
    <scope>NUCLEOTIDE SEQUENCE [LARGE SCALE GENOMIC DNA]</scope>
    <source>
        <strain evidence="9">JB137-S8 / ATCC MYA-4627 / FGSC 10392</strain>
    </source>
</reference>
<dbReference type="InterPro" id="IPR008824">
    <property type="entry name" value="RuvB-like_N"/>
</dbReference>
<dbReference type="RefSeq" id="XP_007328471.1">
    <property type="nucleotide sequence ID" value="XM_007328409.1"/>
</dbReference>
<dbReference type="GO" id="GO:0000731">
    <property type="term" value="P:DNA synthesis involved in DNA repair"/>
    <property type="evidence" value="ECO:0007669"/>
    <property type="project" value="TreeGrafter"/>
</dbReference>
<dbReference type="Pfam" id="PF05496">
    <property type="entry name" value="RuvB_N"/>
    <property type="match status" value="1"/>
</dbReference>
<dbReference type="SMART" id="SM00382">
    <property type="entry name" value="AAA"/>
    <property type="match status" value="1"/>
</dbReference>
<dbReference type="Proteomes" id="UP000008493">
    <property type="component" value="Unassembled WGS sequence"/>
</dbReference>
<dbReference type="Gene3D" id="1.25.40.10">
    <property type="entry name" value="Tetratricopeptide repeat domain"/>
    <property type="match status" value="3"/>
</dbReference>
<dbReference type="AlphaFoldDB" id="K5W271"/>
<evidence type="ECO:0000313" key="8">
    <source>
        <dbReference type="EMBL" id="EKM80894.1"/>
    </source>
</evidence>
<dbReference type="InterPro" id="IPR002885">
    <property type="entry name" value="PPR_rpt"/>
</dbReference>
<dbReference type="Gene3D" id="3.40.50.300">
    <property type="entry name" value="P-loop containing nucleotide triphosphate hydrolases"/>
    <property type="match status" value="1"/>
</dbReference>
<dbReference type="PROSITE" id="PS51375">
    <property type="entry name" value="PPR"/>
    <property type="match status" value="3"/>
</dbReference>
<dbReference type="NCBIfam" id="TIGR00756">
    <property type="entry name" value="PPR"/>
    <property type="match status" value="2"/>
</dbReference>
<dbReference type="GO" id="GO:0005634">
    <property type="term" value="C:nucleus"/>
    <property type="evidence" value="ECO:0007669"/>
    <property type="project" value="TreeGrafter"/>
</dbReference>
<dbReference type="Pfam" id="PF16193">
    <property type="entry name" value="AAA_assoc_2"/>
    <property type="match status" value="1"/>
</dbReference>
<dbReference type="GeneID" id="18826600"/>
<accession>K5W271</accession>
<dbReference type="EMBL" id="JH971388">
    <property type="protein sequence ID" value="EKM80894.1"/>
    <property type="molecule type" value="Genomic_DNA"/>
</dbReference>
<dbReference type="InterPro" id="IPR057027">
    <property type="entry name" value="TPR_mt"/>
</dbReference>
<dbReference type="InterPro" id="IPR011990">
    <property type="entry name" value="TPR-like_helical_dom_sf"/>
</dbReference>
<gene>
    <name evidence="8" type="ORF">AGABI1DRAFT_126951</name>
</gene>
<keyword evidence="3" id="KW-0547">Nucleotide-binding</keyword>
<dbReference type="GO" id="GO:0009378">
    <property type="term" value="F:four-way junction helicase activity"/>
    <property type="evidence" value="ECO:0007669"/>
    <property type="project" value="InterPro"/>
</dbReference>
<dbReference type="SUPFAM" id="SSF48019">
    <property type="entry name" value="post-AAA+ oligomerization domain-like"/>
    <property type="match status" value="1"/>
</dbReference>
<dbReference type="InterPro" id="IPR021886">
    <property type="entry name" value="MgsA_C"/>
</dbReference>
<protein>
    <recommendedName>
        <fullName evidence="7">AAA+ ATPase domain-containing protein</fullName>
    </recommendedName>
</protein>
<dbReference type="eggNOG" id="KOG4197">
    <property type="taxonomic scope" value="Eukaryota"/>
</dbReference>
<dbReference type="GO" id="GO:0006310">
    <property type="term" value="P:DNA recombination"/>
    <property type="evidence" value="ECO:0007669"/>
    <property type="project" value="InterPro"/>
</dbReference>
<dbReference type="InterPro" id="IPR008921">
    <property type="entry name" value="DNA_pol3_clamp-load_cplx_C"/>
</dbReference>
<dbReference type="InterPro" id="IPR003593">
    <property type="entry name" value="AAA+_ATPase"/>
</dbReference>
<dbReference type="Pfam" id="PF12002">
    <property type="entry name" value="MgsA_C"/>
    <property type="match status" value="1"/>
</dbReference>
<keyword evidence="9" id="KW-1185">Reference proteome</keyword>
<feature type="compositionally biased region" description="Polar residues" evidence="6">
    <location>
        <begin position="493"/>
        <end position="506"/>
    </location>
</feature>
<evidence type="ECO:0000313" key="9">
    <source>
        <dbReference type="Proteomes" id="UP000008493"/>
    </source>
</evidence>
<dbReference type="FunFam" id="3.40.50.300:FF:000345">
    <property type="entry name" value="AAA family ATPase"/>
    <property type="match status" value="1"/>
</dbReference>
<dbReference type="InterPro" id="IPR032423">
    <property type="entry name" value="AAA_assoc_2"/>
</dbReference>
<dbReference type="GO" id="GO:0003677">
    <property type="term" value="F:DNA binding"/>
    <property type="evidence" value="ECO:0007669"/>
    <property type="project" value="InterPro"/>
</dbReference>
<dbReference type="Gene3D" id="1.20.272.10">
    <property type="match status" value="1"/>
</dbReference>
<keyword evidence="4" id="KW-0067">ATP-binding</keyword>
<dbReference type="OrthoDB" id="10265467at2759"/>
<evidence type="ECO:0000256" key="4">
    <source>
        <dbReference type="ARBA" id="ARBA00022840"/>
    </source>
</evidence>
<dbReference type="GO" id="GO:0006271">
    <property type="term" value="P:DNA strand elongation involved in DNA replication"/>
    <property type="evidence" value="ECO:0007669"/>
    <property type="project" value="UniProtKB-ARBA"/>
</dbReference>
<evidence type="ECO:0000256" key="2">
    <source>
        <dbReference type="ARBA" id="ARBA00022737"/>
    </source>
</evidence>
<dbReference type="Pfam" id="PF23276">
    <property type="entry name" value="TPR_24"/>
    <property type="match status" value="1"/>
</dbReference>
<feature type="repeat" description="PPR" evidence="5">
    <location>
        <begin position="75"/>
        <end position="109"/>
    </location>
</feature>
<dbReference type="InterPro" id="IPR027417">
    <property type="entry name" value="P-loop_NTPase"/>
</dbReference>
<dbReference type="CDD" id="cd00009">
    <property type="entry name" value="AAA"/>
    <property type="match status" value="1"/>
</dbReference>
<dbReference type="GO" id="GO:0017116">
    <property type="term" value="F:single-stranded DNA helicase activity"/>
    <property type="evidence" value="ECO:0007669"/>
    <property type="project" value="TreeGrafter"/>
</dbReference>
<dbReference type="Gene3D" id="1.10.8.60">
    <property type="match status" value="1"/>
</dbReference>
<dbReference type="GO" id="GO:0005524">
    <property type="term" value="F:ATP binding"/>
    <property type="evidence" value="ECO:0007669"/>
    <property type="project" value="UniProtKB-KW"/>
</dbReference>
<dbReference type="STRING" id="597362.K5W271"/>
<evidence type="ECO:0000259" key="7">
    <source>
        <dbReference type="SMART" id="SM00382"/>
    </source>
</evidence>
<sequence length="1013" mass="112738">MLKPRLRALPVRRCAPSYSTTSHAFPRADVAQVQNHFAGQNRYAIEFARASRLHQSLHLRLASAAQMKREGVQPNLVIYNCLLEAAAHGAFWLEAWAILDDMRLLGIEPNIMSFNYLLHAVRYRHSHHVARVLKKMEDCGVKPNSQTLNLLITRYVAEDNLELALRHLLSSPQNDIVPDIQTVQSVIILAARNNFARLALDLVHWFERISARRLEESAWTHCLIAATETSYADGVEQCWATLTKHFKILLDEGICVSVLNTAARHGLPQLATEALQMLQKLNVQPEEHHFAAIIEAFCRLRQFKEALLVLDLMTSSNITPSAGTTKPLSDHIEQDAESIDATWRAIDELHKDGRRIDISAPRAVISAAISQNNFSKAIAFYEALPGFNLSPDLSIFNLLLQGCVQIADRQLGDTILTNMKANKIKPNQDTYGNFINLCLTQSSYEDAFFYLEEMKAAGFKPSASVYIALVDKCFESNDLRYQIALEEMEECGSSRQTTLSGTTPAETASKKQAKHDSTLAPIFTSKVKTSSTQSLDPSPVEAASPVPSLLAKRSSEVNLAVPTPKKRKVVASHAHVPLAEVLRPKQLSQFIGQSHLLQEGSLLSTMLQTNASWSLIFWGPPGCGKTTLAKLIAQESDAAYKELSATASGVNEVKAVVEESKKMLSLLGKRTILFLDEIHRFNKAQQDVLLPFVEQGLLQLIGATTENPSFRIIGALMSRCRVLRLEPLSDQQMAELLSQSLQRVDQINCQQPQLNESPNHVMLPPSISSRIVSMAGGDARVALSLLEIAFKSPNDAPEAQIMESLKQSLLTSYDRTGEDHYDMISALHKSVRGSNGSAAMYWLARMLTAGEDPLFIARRMVVCASEDIGLADRHALPLAMAALQACQVIGMPECRINLAHLVAYLSEAPKSTRAYEAYKRAEEAAKATSNSPVPLQIRNAPTALMEEMGYGKNYHYNPDFRHPVHNQYLPQELMESEFLYKEGDIRGKMWDEEALCDWEKEDNGRERWAGRDA</sequence>
<dbReference type="FunFam" id="1.20.272.10:FF:000001">
    <property type="entry name" value="Putative AAA family ATPase"/>
    <property type="match status" value="1"/>
</dbReference>
<feature type="region of interest" description="Disordered" evidence="6">
    <location>
        <begin position="492"/>
        <end position="516"/>
    </location>
</feature>
<feature type="repeat" description="PPR" evidence="5">
    <location>
        <begin position="427"/>
        <end position="461"/>
    </location>
</feature>
<name>K5W271_AGABU</name>
<dbReference type="InterPro" id="IPR051314">
    <property type="entry name" value="AAA_ATPase_RarA/MGS1/WRNIP1"/>
</dbReference>
<dbReference type="KEGG" id="abp:AGABI1DRAFT126951"/>
<dbReference type="PANTHER" id="PTHR13779:SF7">
    <property type="entry name" value="ATPASE WRNIP1"/>
    <property type="match status" value="1"/>
</dbReference>
<comment type="similarity">
    <text evidence="1">Belongs to the AAA ATPase family. RarA/MGS1/WRNIP1 subfamily.</text>
</comment>
<organism evidence="8 9">
    <name type="scientific">Agaricus bisporus var. burnettii (strain JB137-S8 / ATCC MYA-4627 / FGSC 10392)</name>
    <name type="common">White button mushroom</name>
    <dbReference type="NCBI Taxonomy" id="597362"/>
    <lineage>
        <taxon>Eukaryota</taxon>
        <taxon>Fungi</taxon>
        <taxon>Dikarya</taxon>
        <taxon>Basidiomycota</taxon>
        <taxon>Agaricomycotina</taxon>
        <taxon>Agaricomycetes</taxon>
        <taxon>Agaricomycetidae</taxon>
        <taxon>Agaricales</taxon>
        <taxon>Agaricineae</taxon>
        <taxon>Agaricaceae</taxon>
        <taxon>Agaricus</taxon>
    </lineage>
</organism>
<evidence type="ECO:0000256" key="6">
    <source>
        <dbReference type="SAM" id="MobiDB-lite"/>
    </source>
</evidence>
<dbReference type="GO" id="GO:0008047">
    <property type="term" value="F:enzyme activator activity"/>
    <property type="evidence" value="ECO:0007669"/>
    <property type="project" value="TreeGrafter"/>
</dbReference>
<dbReference type="SUPFAM" id="SSF52540">
    <property type="entry name" value="P-loop containing nucleoside triphosphate hydrolases"/>
    <property type="match status" value="1"/>
</dbReference>
<dbReference type="eggNOG" id="KOG2028">
    <property type="taxonomic scope" value="Eukaryota"/>
</dbReference>
<evidence type="ECO:0000256" key="3">
    <source>
        <dbReference type="ARBA" id="ARBA00022741"/>
    </source>
</evidence>
<proteinExistence type="inferred from homology"/>
<evidence type="ECO:0000256" key="1">
    <source>
        <dbReference type="ARBA" id="ARBA00008959"/>
    </source>
</evidence>
<feature type="domain" description="AAA+ ATPase" evidence="7">
    <location>
        <begin position="611"/>
        <end position="728"/>
    </location>
</feature>
<keyword evidence="2" id="KW-0677">Repeat</keyword>
<dbReference type="PANTHER" id="PTHR13779">
    <property type="entry name" value="WERNER HELICASE-INTERACTING PROTEIN 1 FAMILY MEMBER"/>
    <property type="match status" value="1"/>
</dbReference>
<dbReference type="Gene3D" id="1.10.3710.10">
    <property type="entry name" value="DNA polymerase III clamp loader subunits, C-terminal domain"/>
    <property type="match status" value="1"/>
</dbReference>
<evidence type="ECO:0000256" key="5">
    <source>
        <dbReference type="PROSITE-ProRule" id="PRU00708"/>
    </source>
</evidence>
<dbReference type="InParanoid" id="K5W271"/>